<evidence type="ECO:0000256" key="1">
    <source>
        <dbReference type="ARBA" id="ARBA00004752"/>
    </source>
</evidence>
<protein>
    <recommendedName>
        <fullName evidence="11">SH3 domain-containing protein</fullName>
    </recommendedName>
</protein>
<evidence type="ECO:0000256" key="3">
    <source>
        <dbReference type="ARBA" id="ARBA00022960"/>
    </source>
</evidence>
<reference evidence="10" key="1">
    <citation type="journal article" date="2019" name="Int. J. Syst. Evol. Microbiol.">
        <title>The Global Catalogue of Microorganisms (GCM) 10K type strain sequencing project: providing services to taxonomists for standard genome sequencing and annotation.</title>
        <authorList>
            <consortium name="The Broad Institute Genomics Platform"/>
            <consortium name="The Broad Institute Genome Sequencing Center for Infectious Disease"/>
            <person name="Wu L."/>
            <person name="Ma J."/>
        </authorList>
    </citation>
    <scope>NUCLEOTIDE SEQUENCE [LARGE SCALE GENOMIC DNA]</scope>
    <source>
        <strain evidence="10">CGMCC 1.12404</strain>
    </source>
</reference>
<evidence type="ECO:0000259" key="7">
    <source>
        <dbReference type="PROSITE" id="PS51781"/>
    </source>
</evidence>
<comment type="caution">
    <text evidence="9">The sequence shown here is derived from an EMBL/GenBank/DDBJ whole genome shotgun (WGS) entry which is preliminary data.</text>
</comment>
<dbReference type="Pfam" id="PF03734">
    <property type="entry name" value="YkuD"/>
    <property type="match status" value="1"/>
</dbReference>
<evidence type="ECO:0000256" key="5">
    <source>
        <dbReference type="ARBA" id="ARBA00023316"/>
    </source>
</evidence>
<dbReference type="Proteomes" id="UP000617979">
    <property type="component" value="Unassembled WGS sequence"/>
</dbReference>
<dbReference type="InterPro" id="IPR050979">
    <property type="entry name" value="LD-transpeptidase"/>
</dbReference>
<dbReference type="InterPro" id="IPR038063">
    <property type="entry name" value="Transpep_catalytic_dom"/>
</dbReference>
<feature type="domain" description="SH3b" evidence="7">
    <location>
        <begin position="220"/>
        <end position="280"/>
    </location>
</feature>
<gene>
    <name evidence="9" type="ORF">GCM10007416_31320</name>
</gene>
<dbReference type="InterPro" id="IPR003646">
    <property type="entry name" value="SH3-like_bac-type"/>
</dbReference>
<dbReference type="CDD" id="cd16913">
    <property type="entry name" value="YkuD_like"/>
    <property type="match status" value="1"/>
</dbReference>
<evidence type="ECO:0000256" key="2">
    <source>
        <dbReference type="ARBA" id="ARBA00022679"/>
    </source>
</evidence>
<comment type="pathway">
    <text evidence="1 6">Cell wall biogenesis; peptidoglycan biosynthesis.</text>
</comment>
<dbReference type="RefSeq" id="WP_188433456.1">
    <property type="nucleotide sequence ID" value="NZ_BMEX01000019.1"/>
</dbReference>
<keyword evidence="2" id="KW-0808">Transferase</keyword>
<keyword evidence="4 6" id="KW-0573">Peptidoglycan synthesis</keyword>
<evidence type="ECO:0000256" key="4">
    <source>
        <dbReference type="ARBA" id="ARBA00022984"/>
    </source>
</evidence>
<dbReference type="SMART" id="SM00287">
    <property type="entry name" value="SH3b"/>
    <property type="match status" value="2"/>
</dbReference>
<feature type="active site" description="Proton donor/acceptor" evidence="6">
    <location>
        <position position="98"/>
    </location>
</feature>
<feature type="domain" description="L,D-TPase catalytic" evidence="8">
    <location>
        <begin position="16"/>
        <end position="138"/>
    </location>
</feature>
<dbReference type="PANTHER" id="PTHR30582:SF4">
    <property type="entry name" value="L,D-TRANSPEPTIDASE YQJB-RELATED"/>
    <property type="match status" value="1"/>
</dbReference>
<dbReference type="EMBL" id="BMEX01000019">
    <property type="protein sequence ID" value="GGA55848.1"/>
    <property type="molecule type" value="Genomic_DNA"/>
</dbReference>
<dbReference type="Gene3D" id="2.40.440.10">
    <property type="entry name" value="L,D-transpeptidase catalytic domain-like"/>
    <property type="match status" value="1"/>
</dbReference>
<dbReference type="InterPro" id="IPR005490">
    <property type="entry name" value="LD_TPept_cat_dom"/>
</dbReference>
<keyword evidence="10" id="KW-1185">Reference proteome</keyword>
<feature type="active site" description="Nucleophile" evidence="6">
    <location>
        <position position="114"/>
    </location>
</feature>
<organism evidence="9 10">
    <name type="scientific">Kroppenstedtia guangzhouensis</name>
    <dbReference type="NCBI Taxonomy" id="1274356"/>
    <lineage>
        <taxon>Bacteria</taxon>
        <taxon>Bacillati</taxon>
        <taxon>Bacillota</taxon>
        <taxon>Bacilli</taxon>
        <taxon>Bacillales</taxon>
        <taxon>Thermoactinomycetaceae</taxon>
        <taxon>Kroppenstedtia</taxon>
    </lineage>
</organism>
<keyword evidence="5 6" id="KW-0961">Cell wall biogenesis/degradation</keyword>
<dbReference type="PROSITE" id="PS51781">
    <property type="entry name" value="SH3B"/>
    <property type="match status" value="2"/>
</dbReference>
<accession>A0ABQ1H2U4</accession>
<evidence type="ECO:0000313" key="10">
    <source>
        <dbReference type="Proteomes" id="UP000617979"/>
    </source>
</evidence>
<sequence>MGAAVPVTDAAASTRPWIEVNKATNRLTLHQDGRTIKTYSVATGRSQSLTPEGTFKVVVKFIKPGWKGIAGGLSENPLGERWIGIQVNGDRGRTYGIHGTNQPDSIGTYASSGCIRMKNRDVIDLYNRVPEGTLVKIHDGRQSPKVNAVSGQVTVTATQSNLRSQPSLTAPVVGQSGKGTRLTLTGTVGDWHRVKRADGQTAYIHQSVARKGGNTVLSRKGEVTVTARLANIRKAPSMSGKVLQRVIGGKQLEATGKEGNWIQIRLKSGQTAFIHQNIVR</sequence>
<dbReference type="Gene3D" id="2.30.30.40">
    <property type="entry name" value="SH3 Domains"/>
    <property type="match status" value="2"/>
</dbReference>
<proteinExistence type="predicted"/>
<dbReference type="PROSITE" id="PS52029">
    <property type="entry name" value="LD_TPASE"/>
    <property type="match status" value="1"/>
</dbReference>
<evidence type="ECO:0000259" key="8">
    <source>
        <dbReference type="PROSITE" id="PS52029"/>
    </source>
</evidence>
<dbReference type="PANTHER" id="PTHR30582">
    <property type="entry name" value="L,D-TRANSPEPTIDASE"/>
    <property type="match status" value="1"/>
</dbReference>
<evidence type="ECO:0000256" key="6">
    <source>
        <dbReference type="PROSITE-ProRule" id="PRU01373"/>
    </source>
</evidence>
<evidence type="ECO:0000313" key="9">
    <source>
        <dbReference type="EMBL" id="GGA55848.1"/>
    </source>
</evidence>
<evidence type="ECO:0008006" key="11">
    <source>
        <dbReference type="Google" id="ProtNLM"/>
    </source>
</evidence>
<feature type="domain" description="SH3b" evidence="7">
    <location>
        <begin position="150"/>
        <end position="213"/>
    </location>
</feature>
<name>A0ABQ1H2U4_9BACL</name>
<dbReference type="Pfam" id="PF08239">
    <property type="entry name" value="SH3_3"/>
    <property type="match status" value="2"/>
</dbReference>
<keyword evidence="3 6" id="KW-0133">Cell shape</keyword>
<dbReference type="SUPFAM" id="SSF141523">
    <property type="entry name" value="L,D-transpeptidase catalytic domain-like"/>
    <property type="match status" value="1"/>
</dbReference>